<dbReference type="InterPro" id="IPR012837">
    <property type="entry name" value="NrdG"/>
</dbReference>
<dbReference type="SFLD" id="SFLDG01066">
    <property type="entry name" value="organic_radical-activating_enz"/>
    <property type="match status" value="1"/>
</dbReference>
<feature type="region of interest" description="Disordered" evidence="7">
    <location>
        <begin position="150"/>
        <end position="169"/>
    </location>
</feature>
<dbReference type="AlphaFoldDB" id="A0A1N6X7X2"/>
<evidence type="ECO:0000256" key="4">
    <source>
        <dbReference type="ARBA" id="ARBA00022723"/>
    </source>
</evidence>
<gene>
    <name evidence="8" type="ORF">SAMN05920897_1219</name>
</gene>
<evidence type="ECO:0000256" key="1">
    <source>
        <dbReference type="ARBA" id="ARBA00001966"/>
    </source>
</evidence>
<accession>A0A1N6X7X2</accession>
<sequence length="189" mass="20520">MNIHSFLSRSRVNGPGVRSVLWLQGCNRSCPGCFNPEALPATGGESVAVSDVLDWLPQREIEGVTFSGGEPFLQAAPLAMLGEAIRARGLSVLVYTGYLIDEIERSGKEDWIDLLSVADILIDGPYLKDVPPNHRWAGSGNQRVHILGDGIDFDDSDRSKDSSSEEGEIEFSIDNEGLVTVTGFPEGWT</sequence>
<proteinExistence type="predicted"/>
<evidence type="ECO:0000256" key="7">
    <source>
        <dbReference type="SAM" id="MobiDB-lite"/>
    </source>
</evidence>
<evidence type="ECO:0000313" key="9">
    <source>
        <dbReference type="Proteomes" id="UP000186400"/>
    </source>
</evidence>
<dbReference type="SFLD" id="SFLDG01063">
    <property type="entry name" value="activating_enzymes__group_1"/>
    <property type="match status" value="1"/>
</dbReference>
<dbReference type="EMBL" id="FTMS01000021">
    <property type="protein sequence ID" value="SIQ98377.1"/>
    <property type="molecule type" value="Genomic_DNA"/>
</dbReference>
<dbReference type="STRING" id="159291.SAMN05920897_1219"/>
<dbReference type="PANTHER" id="PTHR30352:SF2">
    <property type="entry name" value="ANAEROBIC RIBONUCLEOSIDE-TRIPHOSPHATE REDUCTASE-ACTIVATING PROTEIN"/>
    <property type="match status" value="1"/>
</dbReference>
<dbReference type="SUPFAM" id="SSF102114">
    <property type="entry name" value="Radical SAM enzymes"/>
    <property type="match status" value="1"/>
</dbReference>
<dbReference type="Gene3D" id="3.20.20.70">
    <property type="entry name" value="Aldolase class I"/>
    <property type="match status" value="1"/>
</dbReference>
<dbReference type="Pfam" id="PF13353">
    <property type="entry name" value="Fer4_12"/>
    <property type="match status" value="1"/>
</dbReference>
<evidence type="ECO:0000313" key="8">
    <source>
        <dbReference type="EMBL" id="SIQ98377.1"/>
    </source>
</evidence>
<dbReference type="GO" id="GO:0004748">
    <property type="term" value="F:ribonucleoside-diphosphate reductase activity, thioredoxin disulfide as acceptor"/>
    <property type="evidence" value="ECO:0007669"/>
    <property type="project" value="TreeGrafter"/>
</dbReference>
<dbReference type="Proteomes" id="UP000186400">
    <property type="component" value="Unassembled WGS sequence"/>
</dbReference>
<comment type="cofactor">
    <cofactor evidence="1">
        <name>[4Fe-4S] cluster</name>
        <dbReference type="ChEBI" id="CHEBI:49883"/>
    </cofactor>
</comment>
<dbReference type="InterPro" id="IPR034457">
    <property type="entry name" value="Organic_radical-activating"/>
</dbReference>
<dbReference type="PANTHER" id="PTHR30352">
    <property type="entry name" value="PYRUVATE FORMATE-LYASE-ACTIVATING ENZYME"/>
    <property type="match status" value="1"/>
</dbReference>
<organism evidence="8 9">
    <name type="scientific">Alkalispirochaeta americana</name>
    <dbReference type="NCBI Taxonomy" id="159291"/>
    <lineage>
        <taxon>Bacteria</taxon>
        <taxon>Pseudomonadati</taxon>
        <taxon>Spirochaetota</taxon>
        <taxon>Spirochaetia</taxon>
        <taxon>Spirochaetales</taxon>
        <taxon>Spirochaetaceae</taxon>
        <taxon>Alkalispirochaeta</taxon>
    </lineage>
</organism>
<keyword evidence="5" id="KW-0408">Iron</keyword>
<protein>
    <submittedName>
        <fullName evidence="8">Anaerobic ribonucleoside-triphosphate reductase activating protein</fullName>
    </submittedName>
</protein>
<dbReference type="OrthoDB" id="9782387at2"/>
<dbReference type="InterPro" id="IPR007197">
    <property type="entry name" value="rSAM"/>
</dbReference>
<keyword evidence="9" id="KW-1185">Reference proteome</keyword>
<dbReference type="InterPro" id="IPR013785">
    <property type="entry name" value="Aldolase_TIM"/>
</dbReference>
<keyword evidence="6" id="KW-0411">Iron-sulfur</keyword>
<evidence type="ECO:0000256" key="3">
    <source>
        <dbReference type="ARBA" id="ARBA00022691"/>
    </source>
</evidence>
<dbReference type="GO" id="GO:0046872">
    <property type="term" value="F:metal ion binding"/>
    <property type="evidence" value="ECO:0007669"/>
    <property type="project" value="UniProtKB-KW"/>
</dbReference>
<dbReference type="SFLD" id="SFLDS00029">
    <property type="entry name" value="Radical_SAM"/>
    <property type="match status" value="1"/>
</dbReference>
<keyword evidence="2" id="KW-0004">4Fe-4S</keyword>
<evidence type="ECO:0000256" key="5">
    <source>
        <dbReference type="ARBA" id="ARBA00023004"/>
    </source>
</evidence>
<evidence type="ECO:0000256" key="6">
    <source>
        <dbReference type="ARBA" id="ARBA00023014"/>
    </source>
</evidence>
<dbReference type="InterPro" id="IPR058240">
    <property type="entry name" value="rSAM_sf"/>
</dbReference>
<evidence type="ECO:0000256" key="2">
    <source>
        <dbReference type="ARBA" id="ARBA00022485"/>
    </source>
</evidence>
<dbReference type="CDD" id="cd01335">
    <property type="entry name" value="Radical_SAM"/>
    <property type="match status" value="1"/>
</dbReference>
<keyword evidence="3" id="KW-0949">S-adenosyl-L-methionine</keyword>
<dbReference type="GO" id="GO:0051539">
    <property type="term" value="F:4 iron, 4 sulfur cluster binding"/>
    <property type="evidence" value="ECO:0007669"/>
    <property type="project" value="UniProtKB-KW"/>
</dbReference>
<reference evidence="8 9" key="1">
    <citation type="submission" date="2017-01" db="EMBL/GenBank/DDBJ databases">
        <authorList>
            <person name="Mah S.A."/>
            <person name="Swanson W.J."/>
            <person name="Moy G.W."/>
            <person name="Vacquier V.D."/>
        </authorList>
    </citation>
    <scope>NUCLEOTIDE SEQUENCE [LARGE SCALE GENOMIC DNA]</scope>
    <source>
        <strain evidence="8 9">ASpG1</strain>
    </source>
</reference>
<name>A0A1N6X7X2_9SPIO</name>
<dbReference type="GO" id="GO:0043365">
    <property type="term" value="F:[formate-C-acetyltransferase]-activating enzyme activity"/>
    <property type="evidence" value="ECO:0007669"/>
    <property type="project" value="InterPro"/>
</dbReference>
<dbReference type="SFLD" id="SFLDF00299">
    <property type="entry name" value="anaerobic_ribonucleoside-triph"/>
    <property type="match status" value="1"/>
</dbReference>
<keyword evidence="4" id="KW-0479">Metal-binding</keyword>